<dbReference type="InterPro" id="IPR052523">
    <property type="entry name" value="Trichothecene_AcTrans"/>
</dbReference>
<gene>
    <name evidence="2" type="ORF">FOMPIDRAFT_1026458</name>
</gene>
<feature type="domain" description="N-acetyltransferase" evidence="1">
    <location>
        <begin position="54"/>
        <end position="189"/>
    </location>
</feature>
<proteinExistence type="predicted"/>
<dbReference type="STRING" id="743788.S8EVG2"/>
<dbReference type="PANTHER" id="PTHR42791:SF1">
    <property type="entry name" value="N-ACETYLTRANSFERASE DOMAIN-CONTAINING PROTEIN"/>
    <property type="match status" value="1"/>
</dbReference>
<dbReference type="AlphaFoldDB" id="S8EVG2"/>
<reference evidence="2 3" key="1">
    <citation type="journal article" date="2012" name="Science">
        <title>The Paleozoic origin of enzymatic lignin decomposition reconstructed from 31 fungal genomes.</title>
        <authorList>
            <person name="Floudas D."/>
            <person name="Binder M."/>
            <person name="Riley R."/>
            <person name="Barry K."/>
            <person name="Blanchette R.A."/>
            <person name="Henrissat B."/>
            <person name="Martinez A.T."/>
            <person name="Otillar R."/>
            <person name="Spatafora J.W."/>
            <person name="Yadav J.S."/>
            <person name="Aerts A."/>
            <person name="Benoit I."/>
            <person name="Boyd A."/>
            <person name="Carlson A."/>
            <person name="Copeland A."/>
            <person name="Coutinho P.M."/>
            <person name="de Vries R.P."/>
            <person name="Ferreira P."/>
            <person name="Findley K."/>
            <person name="Foster B."/>
            <person name="Gaskell J."/>
            <person name="Glotzer D."/>
            <person name="Gorecki P."/>
            <person name="Heitman J."/>
            <person name="Hesse C."/>
            <person name="Hori C."/>
            <person name="Igarashi K."/>
            <person name="Jurgens J.A."/>
            <person name="Kallen N."/>
            <person name="Kersten P."/>
            <person name="Kohler A."/>
            <person name="Kuees U."/>
            <person name="Kumar T.K.A."/>
            <person name="Kuo A."/>
            <person name="LaButti K."/>
            <person name="Larrondo L.F."/>
            <person name="Lindquist E."/>
            <person name="Ling A."/>
            <person name="Lombard V."/>
            <person name="Lucas S."/>
            <person name="Lundell T."/>
            <person name="Martin R."/>
            <person name="McLaughlin D.J."/>
            <person name="Morgenstern I."/>
            <person name="Morin E."/>
            <person name="Murat C."/>
            <person name="Nagy L.G."/>
            <person name="Nolan M."/>
            <person name="Ohm R.A."/>
            <person name="Patyshakuliyeva A."/>
            <person name="Rokas A."/>
            <person name="Ruiz-Duenas F.J."/>
            <person name="Sabat G."/>
            <person name="Salamov A."/>
            <person name="Samejima M."/>
            <person name="Schmutz J."/>
            <person name="Slot J.C."/>
            <person name="St John F."/>
            <person name="Stenlid J."/>
            <person name="Sun H."/>
            <person name="Sun S."/>
            <person name="Syed K."/>
            <person name="Tsang A."/>
            <person name="Wiebenga A."/>
            <person name="Young D."/>
            <person name="Pisabarro A."/>
            <person name="Eastwood D.C."/>
            <person name="Martin F."/>
            <person name="Cullen D."/>
            <person name="Grigoriev I.V."/>
            <person name="Hibbett D.S."/>
        </authorList>
    </citation>
    <scope>NUCLEOTIDE SEQUENCE</scope>
    <source>
        <strain evidence="3">FP-58527</strain>
    </source>
</reference>
<dbReference type="EMBL" id="KE504263">
    <property type="protein sequence ID" value="EPS93640.1"/>
    <property type="molecule type" value="Genomic_DNA"/>
</dbReference>
<organism evidence="2 3">
    <name type="scientific">Fomitopsis schrenkii</name>
    <name type="common">Brown rot fungus</name>
    <dbReference type="NCBI Taxonomy" id="2126942"/>
    <lineage>
        <taxon>Eukaryota</taxon>
        <taxon>Fungi</taxon>
        <taxon>Dikarya</taxon>
        <taxon>Basidiomycota</taxon>
        <taxon>Agaricomycotina</taxon>
        <taxon>Agaricomycetes</taxon>
        <taxon>Polyporales</taxon>
        <taxon>Fomitopsis</taxon>
    </lineage>
</organism>
<dbReference type="Gene3D" id="3.40.630.30">
    <property type="match status" value="1"/>
</dbReference>
<dbReference type="eggNOG" id="ENOG502RR34">
    <property type="taxonomic scope" value="Eukaryota"/>
</dbReference>
<dbReference type="OrthoDB" id="61113at2759"/>
<dbReference type="SUPFAM" id="SSF55729">
    <property type="entry name" value="Acyl-CoA N-acyltransferases (Nat)"/>
    <property type="match status" value="1"/>
</dbReference>
<dbReference type="PANTHER" id="PTHR42791">
    <property type="entry name" value="GNAT FAMILY ACETYLTRANSFERASE"/>
    <property type="match status" value="1"/>
</dbReference>
<dbReference type="Proteomes" id="UP000015241">
    <property type="component" value="Unassembled WGS sequence"/>
</dbReference>
<dbReference type="GO" id="GO:0016747">
    <property type="term" value="F:acyltransferase activity, transferring groups other than amino-acyl groups"/>
    <property type="evidence" value="ECO:0007669"/>
    <property type="project" value="InterPro"/>
</dbReference>
<name>S8EVG2_FOMSC</name>
<accession>S8EVG2</accession>
<evidence type="ECO:0000313" key="3">
    <source>
        <dbReference type="Proteomes" id="UP000015241"/>
    </source>
</evidence>
<evidence type="ECO:0000313" key="2">
    <source>
        <dbReference type="EMBL" id="EPS93640.1"/>
    </source>
</evidence>
<dbReference type="InParanoid" id="S8EVG2"/>
<dbReference type="InterPro" id="IPR000182">
    <property type="entry name" value="GNAT_dom"/>
</dbReference>
<protein>
    <recommendedName>
        <fullName evidence="1">N-acetyltransferase domain-containing protein</fullName>
    </recommendedName>
</protein>
<dbReference type="PROSITE" id="PS51186">
    <property type="entry name" value="GNAT"/>
    <property type="match status" value="1"/>
</dbReference>
<dbReference type="Pfam" id="PF13508">
    <property type="entry name" value="Acetyltransf_7"/>
    <property type="match status" value="1"/>
</dbReference>
<dbReference type="CDD" id="cd04301">
    <property type="entry name" value="NAT_SF"/>
    <property type="match status" value="1"/>
</dbReference>
<dbReference type="InterPro" id="IPR016181">
    <property type="entry name" value="Acyl_CoA_acyltransferase"/>
</dbReference>
<evidence type="ECO:0000259" key="1">
    <source>
        <dbReference type="PROSITE" id="PS51186"/>
    </source>
</evidence>
<dbReference type="HOGENOM" id="CLU_086106_1_1_1"/>
<keyword evidence="3" id="KW-1185">Reference proteome</keyword>
<sequence length="191" mass="21382">MQDDNAGISLVGGEKALLGPMVNSMIKAALHAAGEFYPALDENGELVGYALWMPPGRDLFDTPDQRELGLNDFMSRLPEAGKQYYQDVYIKEFPTFVNECMGSAKGKTDAWWLHNLFVRPDKQRQGIGRQLIEIVKQKAQEKGQTLACSTTQDSNAHVYESYGFEQKGHKTMPSPWGDWPLYVFALNTAST</sequence>